<proteinExistence type="predicted"/>
<protein>
    <submittedName>
        <fullName evidence="1">DEAD/DEAH box helicase</fullName>
    </submittedName>
</protein>
<dbReference type="EMBL" id="QZAB01000405">
    <property type="protein sequence ID" value="RQD83225.1"/>
    <property type="molecule type" value="Genomic_DNA"/>
</dbReference>
<dbReference type="GO" id="GO:0004386">
    <property type="term" value="F:helicase activity"/>
    <property type="evidence" value="ECO:0007669"/>
    <property type="project" value="UniProtKB-KW"/>
</dbReference>
<dbReference type="AlphaFoldDB" id="A0A424YVB1"/>
<evidence type="ECO:0000313" key="1">
    <source>
        <dbReference type="EMBL" id="RQD83225.1"/>
    </source>
</evidence>
<keyword evidence="1" id="KW-0547">Nucleotide-binding</keyword>
<dbReference type="InterPro" id="IPR043852">
    <property type="entry name" value="DUF5814"/>
</dbReference>
<comment type="caution">
    <text evidence="1">The sequence shown here is derived from an EMBL/GenBank/DDBJ whole genome shotgun (WGS) entry which is preliminary data.</text>
</comment>
<keyword evidence="1" id="KW-0067">ATP-binding</keyword>
<reference evidence="1 2" key="1">
    <citation type="submission" date="2018-08" db="EMBL/GenBank/DDBJ databases">
        <title>The metabolism and importance of syntrophic acetate oxidation coupled to methane or sulfide production in haloalkaline environments.</title>
        <authorList>
            <person name="Timmers P.H.A."/>
            <person name="Vavourakis C.D."/>
            <person name="Sorokin D.Y."/>
            <person name="Sinninghe Damste J.S."/>
            <person name="Muyzer G."/>
            <person name="Stams A.J.M."/>
            <person name="Plugge C.M."/>
        </authorList>
    </citation>
    <scope>NUCLEOTIDE SEQUENCE [LARGE SCALE GENOMIC DNA]</scope>
    <source>
        <strain evidence="1">MSAO_Arc3</strain>
    </source>
</reference>
<organism evidence="1 2">
    <name type="scientific">Methanosalsum natronophilum</name>
    <dbReference type="NCBI Taxonomy" id="768733"/>
    <lineage>
        <taxon>Archaea</taxon>
        <taxon>Methanobacteriati</taxon>
        <taxon>Methanobacteriota</taxon>
        <taxon>Stenosarchaea group</taxon>
        <taxon>Methanomicrobia</taxon>
        <taxon>Methanosarcinales</taxon>
        <taxon>Methanosarcinaceae</taxon>
        <taxon>Methanosalsum</taxon>
    </lineage>
</organism>
<keyword evidence="1" id="KW-0347">Helicase</keyword>
<feature type="non-terminal residue" evidence="1">
    <location>
        <position position="1"/>
    </location>
</feature>
<keyword evidence="1" id="KW-0378">Hydrolase</keyword>
<accession>A0A424YVB1</accession>
<evidence type="ECO:0000313" key="2">
    <source>
        <dbReference type="Proteomes" id="UP000284763"/>
    </source>
</evidence>
<dbReference type="Proteomes" id="UP000284763">
    <property type="component" value="Unassembled WGS sequence"/>
</dbReference>
<name>A0A424YVB1_9EURY</name>
<sequence length="243" mass="26736">EDDMMEEILASAAVTNSKRDLQSIHNSMVASYQINIYLKTLAKTGFLAQRGNSINLSKLGKIAAKHFLTTSKAILIKEGVVSNTEPMDIITSLELFDSAYFKSAAQISKSLNINLSSRVFQGSSLDILFDGETLSKLNPTLQDRLLNFATEFLTCGCKGSPFCGCPERKFSFKLLGLRGEGLSPEAIIDILEDTYGVTAYTGDILDYLEKAVRNLDAVLMMAQAYSKSDVYQKSITLRKKLEG</sequence>
<gene>
    <name evidence="1" type="ORF">D5R95_06385</name>
</gene>
<dbReference type="Pfam" id="PF19131">
    <property type="entry name" value="DUF5814"/>
    <property type="match status" value="1"/>
</dbReference>